<dbReference type="EMBL" id="AP013035">
    <property type="protein sequence ID" value="BAT71508.1"/>
    <property type="molecule type" value="Genomic_DNA"/>
</dbReference>
<comment type="similarity">
    <text evidence="4">Belongs to the YmdB-like family.</text>
</comment>
<dbReference type="AlphaFoldDB" id="A0A0S3QT52"/>
<dbReference type="Pfam" id="PF13277">
    <property type="entry name" value="YmdB"/>
    <property type="match status" value="1"/>
</dbReference>
<keyword evidence="1 6" id="KW-0479">Metal-binding</keyword>
<feature type="active site" description="Proton donor" evidence="5">
    <location>
        <position position="68"/>
    </location>
</feature>
<dbReference type="PATRIC" id="fig|1298851.3.peg.731"/>
<sequence>MKILFIGDIVGKPGRKAIKMWLPQLKKECEPDLVIANGENAAGGFGLTKEVYQELLDLGIDVLTSGNHIWDKKEFVKEMDSFERILRPANYPEGVPGRGWMLLDVKGVPVAVISLQGRVFMECLDCPFRTADNLLKLIGDDVKVKIVDFHAEATAEKSLLGFYLAGRVTAVLGTHTHVQTCDERIIDGYTGFITDVGMTGPINSSIGMEFKDVLERIIYHIPRKFRVAKGPVMLNSVLLEVDEANGKCLGIQRIYLKEEC</sequence>
<keyword evidence="2" id="KW-0378">Hydrolase</keyword>
<name>A0A0S3QT52_THET7</name>
<dbReference type="Proteomes" id="UP000063234">
    <property type="component" value="Chromosome"/>
</dbReference>
<gene>
    <name evidence="7" type="ORF">TST_0703</name>
</gene>
<dbReference type="InterPro" id="IPR029052">
    <property type="entry name" value="Metallo-depent_PP-like"/>
</dbReference>
<keyword evidence="8" id="KW-1185">Reference proteome</keyword>
<dbReference type="PIRSF" id="PIRSF004789">
    <property type="entry name" value="DR1281"/>
    <property type="match status" value="1"/>
</dbReference>
<evidence type="ECO:0008006" key="9">
    <source>
        <dbReference type="Google" id="ProtNLM"/>
    </source>
</evidence>
<dbReference type="KEGG" id="ttk:TST_0703"/>
<reference evidence="8" key="1">
    <citation type="journal article" date="2018" name="Science">
        <title>A primordial and reversible TCA cycle in a facultatively chemolithoautotrophic thermophile.</title>
        <authorList>
            <person name="Nunoura T."/>
            <person name="Chikaraishi Y."/>
            <person name="Izaki R."/>
            <person name="Suwa T."/>
            <person name="Sato T."/>
            <person name="Harada T."/>
            <person name="Mori K."/>
            <person name="Kato Y."/>
            <person name="Miyazaki M."/>
            <person name="Shimamura S."/>
            <person name="Yanagawa K."/>
            <person name="Shuto A."/>
            <person name="Ohkouchi N."/>
            <person name="Fujita N."/>
            <person name="Takaki Y."/>
            <person name="Atomi H."/>
            <person name="Takai K."/>
        </authorList>
    </citation>
    <scope>NUCLEOTIDE SEQUENCE [LARGE SCALE GENOMIC DNA]</scope>
    <source>
        <strain evidence="8">DSM 17441 / JCM 13301 / NBRC 103674 / ABI70S6</strain>
    </source>
</reference>
<evidence type="ECO:0000256" key="3">
    <source>
        <dbReference type="ARBA" id="ARBA00023004"/>
    </source>
</evidence>
<dbReference type="GO" id="GO:0046872">
    <property type="term" value="F:metal ion binding"/>
    <property type="evidence" value="ECO:0007669"/>
    <property type="project" value="UniProtKB-KW"/>
</dbReference>
<evidence type="ECO:0000256" key="4">
    <source>
        <dbReference type="ARBA" id="ARBA00061401"/>
    </source>
</evidence>
<feature type="binding site" evidence="6">
    <location>
        <position position="8"/>
    </location>
    <ligand>
        <name>Fe cation</name>
        <dbReference type="ChEBI" id="CHEBI:24875"/>
        <label>1</label>
    </ligand>
</feature>
<feature type="binding site" evidence="6">
    <location>
        <position position="67"/>
    </location>
    <ligand>
        <name>Fe cation</name>
        <dbReference type="ChEBI" id="CHEBI:24875"/>
        <label>2</label>
    </ligand>
</feature>
<dbReference type="Gene3D" id="3.60.21.10">
    <property type="match status" value="1"/>
</dbReference>
<dbReference type="NCBIfam" id="TIGR00282">
    <property type="entry name" value="TIGR00282 family metallophosphoesterase"/>
    <property type="match status" value="1"/>
</dbReference>
<dbReference type="PANTHER" id="PTHR36303:SF1">
    <property type="entry name" value="2',3'-CYCLIC-NUCLEOTIDE 2'-PHOSPHODIESTERASE"/>
    <property type="match status" value="1"/>
</dbReference>
<feature type="binding site" evidence="6">
    <location>
        <position position="39"/>
    </location>
    <ligand>
        <name>Fe cation</name>
        <dbReference type="ChEBI" id="CHEBI:24875"/>
        <label>2</label>
    </ligand>
</feature>
<evidence type="ECO:0000313" key="7">
    <source>
        <dbReference type="EMBL" id="BAT71508.1"/>
    </source>
</evidence>
<dbReference type="FunFam" id="3.60.21.10:FF:000016">
    <property type="entry name" value="Putative metallophosphoesterase"/>
    <property type="match status" value="1"/>
</dbReference>
<dbReference type="RefSeq" id="WP_068549504.1">
    <property type="nucleotide sequence ID" value="NZ_AP013035.1"/>
</dbReference>
<proteinExistence type="inferred from homology"/>
<evidence type="ECO:0000256" key="2">
    <source>
        <dbReference type="ARBA" id="ARBA00022801"/>
    </source>
</evidence>
<feature type="binding site" evidence="6">
    <location>
        <position position="175"/>
    </location>
    <ligand>
        <name>Fe cation</name>
        <dbReference type="ChEBI" id="CHEBI:24875"/>
        <label>2</label>
    </ligand>
</feature>
<feature type="binding site" evidence="6">
    <location>
        <position position="40"/>
    </location>
    <ligand>
        <name>Fe cation</name>
        <dbReference type="ChEBI" id="CHEBI:24875"/>
        <label>1</label>
    </ligand>
</feature>
<dbReference type="GO" id="GO:0004113">
    <property type="term" value="F:2',3'-cyclic-nucleotide 3'-phosphodiesterase activity"/>
    <property type="evidence" value="ECO:0007669"/>
    <property type="project" value="TreeGrafter"/>
</dbReference>
<feature type="binding site" evidence="6">
    <location>
        <position position="177"/>
    </location>
    <ligand>
        <name>Fe cation</name>
        <dbReference type="ChEBI" id="CHEBI:24875"/>
        <label>1</label>
    </ligand>
</feature>
<dbReference type="PANTHER" id="PTHR36303">
    <property type="entry name" value="2',3'-CYCLIC-NUCLEOTIDE 2'-PHOSPHODIESTERASE"/>
    <property type="match status" value="1"/>
</dbReference>
<evidence type="ECO:0000256" key="1">
    <source>
        <dbReference type="ARBA" id="ARBA00022723"/>
    </source>
</evidence>
<organism evidence="7 8">
    <name type="scientific">Thermosulfidibacter takaii (strain DSM 17441 / JCM 13301 / NBRC 103674 / ABI70S6)</name>
    <dbReference type="NCBI Taxonomy" id="1298851"/>
    <lineage>
        <taxon>Bacteria</taxon>
        <taxon>Pseudomonadati</taxon>
        <taxon>Thermosulfidibacterota</taxon>
        <taxon>Thermosulfidibacteria</taxon>
        <taxon>Thermosulfidibacterales</taxon>
        <taxon>Thermosulfidibacteraceae</taxon>
    </lineage>
</organism>
<accession>A0A0S3QT52</accession>
<evidence type="ECO:0000256" key="6">
    <source>
        <dbReference type="PIRSR" id="PIRSR004789-51"/>
    </source>
</evidence>
<dbReference type="InterPro" id="IPR005235">
    <property type="entry name" value="YmdB-like"/>
</dbReference>
<dbReference type="CDD" id="cd07382">
    <property type="entry name" value="MPP_DR1281"/>
    <property type="match status" value="1"/>
</dbReference>
<dbReference type="STRING" id="1298851.TST_0703"/>
<dbReference type="OrthoDB" id="9801109at2"/>
<protein>
    <recommendedName>
        <fullName evidence="9">Metallophosphoesterase</fullName>
    </recommendedName>
</protein>
<dbReference type="SUPFAM" id="SSF56300">
    <property type="entry name" value="Metallo-dependent phosphatases"/>
    <property type="match status" value="1"/>
</dbReference>
<feature type="binding site" evidence="6">
    <location>
        <position position="39"/>
    </location>
    <ligand>
        <name>Fe cation</name>
        <dbReference type="ChEBI" id="CHEBI:24875"/>
        <label>1</label>
    </ligand>
</feature>
<evidence type="ECO:0000313" key="8">
    <source>
        <dbReference type="Proteomes" id="UP000063234"/>
    </source>
</evidence>
<feature type="binding site" evidence="6">
    <location>
        <position position="150"/>
    </location>
    <ligand>
        <name>Fe cation</name>
        <dbReference type="ChEBI" id="CHEBI:24875"/>
        <label>2</label>
    </ligand>
</feature>
<evidence type="ECO:0000256" key="5">
    <source>
        <dbReference type="PIRSR" id="PIRSR004789-50"/>
    </source>
</evidence>
<keyword evidence="3" id="KW-0408">Iron</keyword>